<dbReference type="SUPFAM" id="SSF50475">
    <property type="entry name" value="FMN-binding split barrel"/>
    <property type="match status" value="1"/>
</dbReference>
<keyword evidence="3" id="KW-0288">FMN</keyword>
<keyword evidence="6" id="KW-0560">Oxidoreductase</keyword>
<sequence>MFFDVESLSSQEIYRFLVGGVTPRPIAWISTLSKNGVANIAPYSFFNVASCSPPVLWFSQVNPMEGGDKNTLANILETKECVIHVVNEKLLEKMNLSCASLPASQSEFEFADIEYCMSHSVKPLSVKEAPVRYECNLREVLRISSLPSGGSVVLMNVSHIYIDDSILEGMKINQGKLDSVGKMGADFYSLTTSLLEMPRP</sequence>
<dbReference type="Pfam" id="PF01613">
    <property type="entry name" value="Flavin_Reduct"/>
    <property type="match status" value="1"/>
</dbReference>
<name>A0ABT8TAV7_9GAMM</name>
<evidence type="ECO:0000313" key="6">
    <source>
        <dbReference type="EMBL" id="MDO3381247.1"/>
    </source>
</evidence>
<protein>
    <submittedName>
        <fullName evidence="6">Flavin reductase family protein</fullName>
        <ecNumber evidence="6">1.5.1.-</ecNumber>
    </submittedName>
</protein>
<proteinExistence type="inferred from homology"/>
<dbReference type="GO" id="GO:0016491">
    <property type="term" value="F:oxidoreductase activity"/>
    <property type="evidence" value="ECO:0007669"/>
    <property type="project" value="UniProtKB-KW"/>
</dbReference>
<reference evidence="6" key="1">
    <citation type="submission" date="2023-07" db="EMBL/GenBank/DDBJ databases">
        <title>Gilvimarinus algae sp. nov., isolated from the surface of Kelp.</title>
        <authorList>
            <person name="Sun Y.Y."/>
            <person name="Gong Y."/>
            <person name="Du Z.J."/>
        </authorList>
    </citation>
    <scope>NUCLEOTIDE SEQUENCE</scope>
    <source>
        <strain evidence="6">SDUM040014</strain>
    </source>
</reference>
<comment type="similarity">
    <text evidence="4">Belongs to the flavoredoxin family.</text>
</comment>
<feature type="domain" description="Flavin reductase like" evidence="5">
    <location>
        <begin position="19"/>
        <end position="173"/>
    </location>
</feature>
<keyword evidence="2" id="KW-0285">Flavoprotein</keyword>
<evidence type="ECO:0000256" key="3">
    <source>
        <dbReference type="ARBA" id="ARBA00022643"/>
    </source>
</evidence>
<evidence type="ECO:0000256" key="2">
    <source>
        <dbReference type="ARBA" id="ARBA00022630"/>
    </source>
</evidence>
<dbReference type="PANTHER" id="PTHR33798">
    <property type="entry name" value="FLAVOPROTEIN OXYGENASE"/>
    <property type="match status" value="1"/>
</dbReference>
<gene>
    <name evidence="6" type="ORF">QWI16_03620</name>
</gene>
<dbReference type="Proteomes" id="UP001168380">
    <property type="component" value="Unassembled WGS sequence"/>
</dbReference>
<dbReference type="RefSeq" id="WP_302711378.1">
    <property type="nucleotide sequence ID" value="NZ_JAULRT010000035.1"/>
</dbReference>
<comment type="cofactor">
    <cofactor evidence="1">
        <name>FMN</name>
        <dbReference type="ChEBI" id="CHEBI:58210"/>
    </cofactor>
</comment>
<dbReference type="PANTHER" id="PTHR33798:SF5">
    <property type="entry name" value="FLAVIN REDUCTASE LIKE DOMAIN-CONTAINING PROTEIN"/>
    <property type="match status" value="1"/>
</dbReference>
<evidence type="ECO:0000256" key="1">
    <source>
        <dbReference type="ARBA" id="ARBA00001917"/>
    </source>
</evidence>
<keyword evidence="7" id="KW-1185">Reference proteome</keyword>
<accession>A0ABT8TAV7</accession>
<organism evidence="6 7">
    <name type="scientific">Gilvimarinus algae</name>
    <dbReference type="NCBI Taxonomy" id="3058037"/>
    <lineage>
        <taxon>Bacteria</taxon>
        <taxon>Pseudomonadati</taxon>
        <taxon>Pseudomonadota</taxon>
        <taxon>Gammaproteobacteria</taxon>
        <taxon>Cellvibrionales</taxon>
        <taxon>Cellvibrionaceae</taxon>
        <taxon>Gilvimarinus</taxon>
    </lineage>
</organism>
<evidence type="ECO:0000259" key="5">
    <source>
        <dbReference type="SMART" id="SM00903"/>
    </source>
</evidence>
<comment type="caution">
    <text evidence="6">The sequence shown here is derived from an EMBL/GenBank/DDBJ whole genome shotgun (WGS) entry which is preliminary data.</text>
</comment>
<dbReference type="EC" id="1.5.1.-" evidence="6"/>
<evidence type="ECO:0000313" key="7">
    <source>
        <dbReference type="Proteomes" id="UP001168380"/>
    </source>
</evidence>
<dbReference type="InterPro" id="IPR002563">
    <property type="entry name" value="Flavin_Rdtase-like_dom"/>
</dbReference>
<dbReference type="SMART" id="SM00903">
    <property type="entry name" value="Flavin_Reduct"/>
    <property type="match status" value="1"/>
</dbReference>
<dbReference type="Gene3D" id="2.30.110.10">
    <property type="entry name" value="Electron Transport, Fmn-binding Protein, Chain A"/>
    <property type="match status" value="1"/>
</dbReference>
<evidence type="ECO:0000256" key="4">
    <source>
        <dbReference type="ARBA" id="ARBA00038054"/>
    </source>
</evidence>
<dbReference type="EMBL" id="JAULRT010000035">
    <property type="protein sequence ID" value="MDO3381247.1"/>
    <property type="molecule type" value="Genomic_DNA"/>
</dbReference>
<dbReference type="InterPro" id="IPR012349">
    <property type="entry name" value="Split_barrel_FMN-bd"/>
</dbReference>